<comment type="caution">
    <text evidence="10">The sequence shown here is derived from an EMBL/GenBank/DDBJ whole genome shotgun (WGS) entry which is preliminary data.</text>
</comment>
<evidence type="ECO:0000256" key="2">
    <source>
        <dbReference type="ARBA" id="ARBA00022737"/>
    </source>
</evidence>
<dbReference type="InterPro" id="IPR050560">
    <property type="entry name" value="MYB_TF"/>
</dbReference>
<keyword evidence="5" id="KW-0804">Transcription</keyword>
<dbReference type="SMART" id="SM00717">
    <property type="entry name" value="SANT"/>
    <property type="match status" value="3"/>
</dbReference>
<feature type="domain" description="Myb-like" evidence="8">
    <location>
        <begin position="149"/>
        <end position="199"/>
    </location>
</feature>
<dbReference type="InterPro" id="IPR017930">
    <property type="entry name" value="Myb_dom"/>
</dbReference>
<sequence>MASDKAKVAKKGGEDPGLPPASREGENSHEPQRQRSLNGRTTGPTRRSTKGNWTPEEDAILSRAVQTYQGKNWKKIAECFPDRTDVQCLHRWQKVLNPELVKGPWSKEEDEIIVQMVNKYGPKKWSTIAQALPGRIGKQCRERWHNHLNPAINKEAWTQEEEITLIHAHRMYGNKWAELTKFLPGRTDNAIKNHWNSSVKKKVDSYISSGLLSQVPCLPVIECPAQCNSLSAMNLQNIGDSGCNAHNTNVALSCELQVNVDDNKGEAHDSHSSMCQGACYTSVEAVGSALPDGHHHLSSSFSQRMDLQMDVNEGSGNSVFADDQTLCSTSNQEKSMVPYGVAEEMPVSVLSTVSDAEQKLHLNSDADSLKSELWRDVSLQTLISGDTIDGDSSSGLNQLPDTSEMDTNLLAQPYPLHSSNPSSVMETVYEQNSLPTVSPSFICLDSLSDAPKNRSEPVEMPDSEADMITCSNSSFCDVEQSAKPGSSDDRPGAFTISESITNCRSQQSTDAEEPVASTAKEQLPKDMDIVPDEKKGGGALFYEPPRFPGLDVPFISCDLVTSADMQEFSPLGIRQWMRSTMNVPTPLRLWGSPTHDESPGVLKSAAESFPCTPSIMKKRQRGLLSPTPDKRIEKKSGIAKEMTDISYMIAATCSMNATKDEATSPESVACAEQHSSFKHLDEKLEFSDGNRENFNGAPEQVRDAQNGGNKQGGQKCSSLNVANPNTDLPDNLQPVGILVEHNCNDIIAADPESLSSCKEAVSSKPKPAALVVEKSSPCINADYEYVNLLADTPGVKRGLESPSAWKSPWYIDMHMHFQWRPVRC</sequence>
<protein>
    <recommendedName>
        <fullName evidence="12">Myb-related protein 3R-1</fullName>
    </recommendedName>
</protein>
<keyword evidence="3" id="KW-0805">Transcription regulation</keyword>
<feature type="domain" description="HTH myb-type" evidence="9">
    <location>
        <begin position="153"/>
        <end position="203"/>
    </location>
</feature>
<evidence type="ECO:0000256" key="3">
    <source>
        <dbReference type="ARBA" id="ARBA00023015"/>
    </source>
</evidence>
<proteinExistence type="predicted"/>
<dbReference type="PROSITE" id="PS51294">
    <property type="entry name" value="HTH_MYB"/>
    <property type="match status" value="3"/>
</dbReference>
<evidence type="ECO:0000256" key="1">
    <source>
        <dbReference type="ARBA" id="ARBA00004123"/>
    </source>
</evidence>
<feature type="domain" description="HTH myb-type" evidence="9">
    <location>
        <begin position="45"/>
        <end position="96"/>
    </location>
</feature>
<feature type="compositionally biased region" description="Low complexity" evidence="7">
    <location>
        <begin position="705"/>
        <end position="715"/>
    </location>
</feature>
<dbReference type="FunFam" id="1.10.10.60:FF:000324">
    <property type="entry name" value="Transcription factor MYB3R-2"/>
    <property type="match status" value="1"/>
</dbReference>
<dbReference type="GO" id="GO:0005634">
    <property type="term" value="C:nucleus"/>
    <property type="evidence" value="ECO:0007669"/>
    <property type="project" value="UniProtKB-SubCell"/>
</dbReference>
<dbReference type="PANTHER" id="PTHR45614">
    <property type="entry name" value="MYB PROTEIN-RELATED"/>
    <property type="match status" value="1"/>
</dbReference>
<accession>A0A8T0RMB9</accession>
<feature type="region of interest" description="Disordered" evidence="7">
    <location>
        <begin position="1"/>
        <end position="56"/>
    </location>
</feature>
<evidence type="ECO:0000256" key="4">
    <source>
        <dbReference type="ARBA" id="ARBA00023125"/>
    </source>
</evidence>
<dbReference type="CDD" id="cd00167">
    <property type="entry name" value="SANT"/>
    <property type="match status" value="3"/>
</dbReference>
<keyword evidence="6" id="KW-0539">Nucleus</keyword>
<feature type="domain" description="HTH myb-type" evidence="9">
    <location>
        <begin position="97"/>
        <end position="152"/>
    </location>
</feature>
<name>A0A8T0RMB9_PANVG</name>
<dbReference type="InterPro" id="IPR009057">
    <property type="entry name" value="Homeodomain-like_sf"/>
</dbReference>
<dbReference type="EMBL" id="CM029046">
    <property type="protein sequence ID" value="KAG2586018.1"/>
    <property type="molecule type" value="Genomic_DNA"/>
</dbReference>
<dbReference type="PROSITE" id="PS50090">
    <property type="entry name" value="MYB_LIKE"/>
    <property type="match status" value="3"/>
</dbReference>
<keyword evidence="2" id="KW-0677">Repeat</keyword>
<feature type="compositionally biased region" description="Polar residues" evidence="7">
    <location>
        <begin position="716"/>
        <end position="727"/>
    </location>
</feature>
<evidence type="ECO:0000256" key="7">
    <source>
        <dbReference type="SAM" id="MobiDB-lite"/>
    </source>
</evidence>
<evidence type="ECO:0000259" key="8">
    <source>
        <dbReference type="PROSITE" id="PS50090"/>
    </source>
</evidence>
<dbReference type="FunFam" id="1.10.10.60:FF:000016">
    <property type="entry name" value="Transcriptional activator Myb isoform A"/>
    <property type="match status" value="1"/>
</dbReference>
<dbReference type="Pfam" id="PF00249">
    <property type="entry name" value="Myb_DNA-binding"/>
    <property type="match status" value="1"/>
</dbReference>
<gene>
    <name evidence="10" type="ORF">PVAP13_5NG001900</name>
</gene>
<evidence type="ECO:0000259" key="9">
    <source>
        <dbReference type="PROSITE" id="PS51294"/>
    </source>
</evidence>
<reference evidence="10" key="1">
    <citation type="submission" date="2020-05" db="EMBL/GenBank/DDBJ databases">
        <title>WGS assembly of Panicum virgatum.</title>
        <authorList>
            <person name="Lovell J.T."/>
            <person name="Jenkins J."/>
            <person name="Shu S."/>
            <person name="Juenger T.E."/>
            <person name="Schmutz J."/>
        </authorList>
    </citation>
    <scope>NUCLEOTIDE SEQUENCE</scope>
    <source>
        <strain evidence="10">AP13</strain>
    </source>
</reference>
<dbReference type="GO" id="GO:0000981">
    <property type="term" value="F:DNA-binding transcription factor activity, RNA polymerase II-specific"/>
    <property type="evidence" value="ECO:0007669"/>
    <property type="project" value="TreeGrafter"/>
</dbReference>
<feature type="region of interest" description="Disordered" evidence="7">
    <location>
        <begin position="688"/>
        <end position="727"/>
    </location>
</feature>
<evidence type="ECO:0008006" key="12">
    <source>
        <dbReference type="Google" id="ProtNLM"/>
    </source>
</evidence>
<dbReference type="SUPFAM" id="SSF46689">
    <property type="entry name" value="Homeodomain-like"/>
    <property type="match status" value="2"/>
</dbReference>
<dbReference type="Pfam" id="PF13921">
    <property type="entry name" value="Myb_DNA-bind_6"/>
    <property type="match status" value="1"/>
</dbReference>
<feature type="compositionally biased region" description="Basic and acidic residues" evidence="7">
    <location>
        <begin position="1"/>
        <end position="14"/>
    </location>
</feature>
<evidence type="ECO:0000313" key="10">
    <source>
        <dbReference type="EMBL" id="KAG2586018.1"/>
    </source>
</evidence>
<dbReference type="FunFam" id="1.10.10.60:FF:000010">
    <property type="entry name" value="Transcriptional activator Myb isoform A"/>
    <property type="match status" value="1"/>
</dbReference>
<dbReference type="AlphaFoldDB" id="A0A8T0RMB9"/>
<evidence type="ECO:0000313" key="11">
    <source>
        <dbReference type="Proteomes" id="UP000823388"/>
    </source>
</evidence>
<dbReference type="GO" id="GO:0000978">
    <property type="term" value="F:RNA polymerase II cis-regulatory region sequence-specific DNA binding"/>
    <property type="evidence" value="ECO:0007669"/>
    <property type="project" value="TreeGrafter"/>
</dbReference>
<keyword evidence="11" id="KW-1185">Reference proteome</keyword>
<comment type="subcellular location">
    <subcellularLocation>
        <location evidence="1">Nucleus</location>
    </subcellularLocation>
</comment>
<dbReference type="InterPro" id="IPR001005">
    <property type="entry name" value="SANT/Myb"/>
</dbReference>
<dbReference type="Gene3D" id="1.10.10.60">
    <property type="entry name" value="Homeodomain-like"/>
    <property type="match status" value="3"/>
</dbReference>
<keyword evidence="4" id="KW-0238">DNA-binding</keyword>
<dbReference type="Proteomes" id="UP000823388">
    <property type="component" value="Chromosome 5N"/>
</dbReference>
<feature type="compositionally biased region" description="Basic and acidic residues" evidence="7">
    <location>
        <begin position="23"/>
        <end position="33"/>
    </location>
</feature>
<feature type="domain" description="Myb-like" evidence="8">
    <location>
        <begin position="45"/>
        <end position="96"/>
    </location>
</feature>
<evidence type="ECO:0000256" key="5">
    <source>
        <dbReference type="ARBA" id="ARBA00023163"/>
    </source>
</evidence>
<dbReference type="PANTHER" id="PTHR45614:SF266">
    <property type="entry name" value="TRANSCRIPTION FACTOR MYB3R-4"/>
    <property type="match status" value="1"/>
</dbReference>
<feature type="domain" description="Myb-like" evidence="8">
    <location>
        <begin position="97"/>
        <end position="148"/>
    </location>
</feature>
<evidence type="ECO:0000256" key="6">
    <source>
        <dbReference type="ARBA" id="ARBA00023242"/>
    </source>
</evidence>
<organism evidence="10 11">
    <name type="scientific">Panicum virgatum</name>
    <name type="common">Blackwell switchgrass</name>
    <dbReference type="NCBI Taxonomy" id="38727"/>
    <lineage>
        <taxon>Eukaryota</taxon>
        <taxon>Viridiplantae</taxon>
        <taxon>Streptophyta</taxon>
        <taxon>Embryophyta</taxon>
        <taxon>Tracheophyta</taxon>
        <taxon>Spermatophyta</taxon>
        <taxon>Magnoliopsida</taxon>
        <taxon>Liliopsida</taxon>
        <taxon>Poales</taxon>
        <taxon>Poaceae</taxon>
        <taxon>PACMAD clade</taxon>
        <taxon>Panicoideae</taxon>
        <taxon>Panicodae</taxon>
        <taxon>Paniceae</taxon>
        <taxon>Panicinae</taxon>
        <taxon>Panicum</taxon>
        <taxon>Panicum sect. Hiantes</taxon>
    </lineage>
</organism>
<feature type="compositionally biased region" description="Polar residues" evidence="7">
    <location>
        <begin position="34"/>
        <end position="52"/>
    </location>
</feature>